<dbReference type="InterPro" id="IPR000412">
    <property type="entry name" value="ABC_2_transport"/>
</dbReference>
<comment type="subcellular location">
    <subcellularLocation>
        <location evidence="1">Membrane</location>
        <topology evidence="1">Multi-pass membrane protein</topology>
    </subcellularLocation>
</comment>
<proteinExistence type="predicted"/>
<evidence type="ECO:0000256" key="1">
    <source>
        <dbReference type="ARBA" id="ARBA00004141"/>
    </source>
</evidence>
<dbReference type="Pfam" id="PF12698">
    <property type="entry name" value="ABC2_membrane_3"/>
    <property type="match status" value="1"/>
</dbReference>
<dbReference type="InterPro" id="IPR047817">
    <property type="entry name" value="ABC2_TM_bact-type"/>
</dbReference>
<feature type="transmembrane region" description="Helical" evidence="5">
    <location>
        <begin position="172"/>
        <end position="193"/>
    </location>
</feature>
<dbReference type="Proteomes" id="UP000036756">
    <property type="component" value="Unassembled WGS sequence"/>
</dbReference>
<feature type="transmembrane region" description="Helical" evidence="5">
    <location>
        <begin position="58"/>
        <end position="80"/>
    </location>
</feature>
<organism evidence="7 8">
    <name type="scientific">Clostridium cylindrosporum DSM 605</name>
    <dbReference type="NCBI Taxonomy" id="1121307"/>
    <lineage>
        <taxon>Bacteria</taxon>
        <taxon>Bacillati</taxon>
        <taxon>Bacillota</taxon>
        <taxon>Clostridia</taxon>
        <taxon>Eubacteriales</taxon>
        <taxon>Clostridiaceae</taxon>
        <taxon>Clostridium</taxon>
    </lineage>
</organism>
<evidence type="ECO:0000259" key="6">
    <source>
        <dbReference type="PROSITE" id="PS51012"/>
    </source>
</evidence>
<keyword evidence="4 5" id="KW-0472">Membrane</keyword>
<feature type="transmembrane region" description="Helical" evidence="5">
    <location>
        <begin position="257"/>
        <end position="277"/>
    </location>
</feature>
<dbReference type="GO" id="GO:0140359">
    <property type="term" value="F:ABC-type transporter activity"/>
    <property type="evidence" value="ECO:0007669"/>
    <property type="project" value="InterPro"/>
</dbReference>
<accession>A0A0J8D931</accession>
<protein>
    <submittedName>
        <fullName evidence="7">ABC-2 family transporter protein</fullName>
    </submittedName>
</protein>
<dbReference type="InterPro" id="IPR051784">
    <property type="entry name" value="Nod_factor_ABC_transporter"/>
</dbReference>
<dbReference type="OrthoDB" id="162334at2"/>
<feature type="domain" description="ABC transmembrane type-2" evidence="6">
    <location>
        <begin position="17"/>
        <end position="282"/>
    </location>
</feature>
<dbReference type="RefSeq" id="WP_048570071.1">
    <property type="nucleotide sequence ID" value="NZ_LFVU01000011.1"/>
</dbReference>
<dbReference type="PATRIC" id="fig|1121307.3.peg.271"/>
<keyword evidence="8" id="KW-1185">Reference proteome</keyword>
<evidence type="ECO:0000256" key="4">
    <source>
        <dbReference type="ARBA" id="ARBA00023136"/>
    </source>
</evidence>
<dbReference type="PROSITE" id="PS51012">
    <property type="entry name" value="ABC_TM2"/>
    <property type="match status" value="1"/>
</dbReference>
<feature type="transmembrane region" description="Helical" evidence="5">
    <location>
        <begin position="20"/>
        <end position="38"/>
    </location>
</feature>
<comment type="caution">
    <text evidence="7">The sequence shown here is derived from an EMBL/GenBank/DDBJ whole genome shotgun (WGS) entry which is preliminary data.</text>
</comment>
<evidence type="ECO:0000256" key="3">
    <source>
        <dbReference type="ARBA" id="ARBA00022989"/>
    </source>
</evidence>
<gene>
    <name evidence="7" type="ORF">CLCY_13c00170</name>
</gene>
<dbReference type="AlphaFoldDB" id="A0A0J8D931"/>
<feature type="transmembrane region" description="Helical" evidence="5">
    <location>
        <begin position="101"/>
        <end position="124"/>
    </location>
</feature>
<name>A0A0J8D931_CLOCY</name>
<keyword evidence="2 5" id="KW-0812">Transmembrane</keyword>
<evidence type="ECO:0000256" key="2">
    <source>
        <dbReference type="ARBA" id="ARBA00022692"/>
    </source>
</evidence>
<evidence type="ECO:0000313" key="8">
    <source>
        <dbReference type="Proteomes" id="UP000036756"/>
    </source>
</evidence>
<sequence>MTSIAIRNLKIFFRDKSAIFFSLLSALIIIGLYALFLGDAITKDMKGIDNAEILINNWIMAGILAVTSITTTMGAFGTMVNDRSRKILKDFISSPIKRYELVGGYILSSFIIGVIMTFITLIIAEAYIYINDGELLSLVNTLKVIGLIIISVLSSSAMVFFMVSFFQSQNAFATASTVVGTLIGFLTGIYIPIGTLPEAVQFVVKVFPVSHSGALIRQVMMEDALVTSFAGAPSSYIDKFNLDMGVIYKFGDTTVSFTTSIIILIVTAVVFYILAILNMSRKIK</sequence>
<reference evidence="7 8" key="1">
    <citation type="submission" date="2015-06" db="EMBL/GenBank/DDBJ databases">
        <title>Draft genome sequence of the purine-degrading Clostridium cylindrosporum HC-1 (DSM 605).</title>
        <authorList>
            <person name="Poehlein A."/>
            <person name="Schiel-Bengelsdorf B."/>
            <person name="Bengelsdorf F."/>
            <person name="Daniel R."/>
            <person name="Duerre P."/>
        </authorList>
    </citation>
    <scope>NUCLEOTIDE SEQUENCE [LARGE SCALE GENOMIC DNA]</scope>
    <source>
        <strain evidence="7 8">DSM 605</strain>
    </source>
</reference>
<dbReference type="STRING" id="1121307.CLCY_13c00170"/>
<keyword evidence="3 5" id="KW-1133">Transmembrane helix</keyword>
<evidence type="ECO:0000313" key="7">
    <source>
        <dbReference type="EMBL" id="KMT22382.1"/>
    </source>
</evidence>
<dbReference type="PANTHER" id="PTHR43229">
    <property type="entry name" value="NODULATION PROTEIN J"/>
    <property type="match status" value="1"/>
</dbReference>
<dbReference type="InterPro" id="IPR013525">
    <property type="entry name" value="ABC2_TM"/>
</dbReference>
<evidence type="ECO:0000256" key="5">
    <source>
        <dbReference type="SAM" id="Phobius"/>
    </source>
</evidence>
<dbReference type="EMBL" id="LFVU01000011">
    <property type="protein sequence ID" value="KMT22382.1"/>
    <property type="molecule type" value="Genomic_DNA"/>
</dbReference>
<dbReference type="PANTHER" id="PTHR43229:SF2">
    <property type="entry name" value="NODULATION PROTEIN J"/>
    <property type="match status" value="1"/>
</dbReference>
<dbReference type="GO" id="GO:0043190">
    <property type="term" value="C:ATP-binding cassette (ABC) transporter complex"/>
    <property type="evidence" value="ECO:0007669"/>
    <property type="project" value="InterPro"/>
</dbReference>
<feature type="transmembrane region" description="Helical" evidence="5">
    <location>
        <begin position="144"/>
        <end position="165"/>
    </location>
</feature>
<dbReference type="PIRSF" id="PIRSF006648">
    <property type="entry name" value="DrrB"/>
    <property type="match status" value="1"/>
</dbReference>